<dbReference type="Proteomes" id="UP000008064">
    <property type="component" value="Unassembled WGS sequence"/>
</dbReference>
<proteinExistence type="predicted"/>
<dbReference type="RefSeq" id="XP_007324249.1">
    <property type="nucleotide sequence ID" value="XM_007324187.1"/>
</dbReference>
<evidence type="ECO:0000313" key="1">
    <source>
        <dbReference type="EMBL" id="EGO19025.1"/>
    </source>
</evidence>
<dbReference type="AlphaFoldDB" id="F8PCS6"/>
<gene>
    <name evidence="1" type="ORF">SERLADRAFT_480173</name>
</gene>
<dbReference type="GeneID" id="18821479"/>
<dbReference type="KEGG" id="sla:SERLADRAFT_480173"/>
<name>F8PCS6_SERL9</name>
<accession>F8PCS6</accession>
<sequence length="81" mass="9710">MFDVHTLTLFYVWTGPHASLQLIIYNAMTFSEEIDAVRTYHFIITFNLRILQLAHIYWVDIVMRRKYPIVEGPWYQSATSR</sequence>
<protein>
    <submittedName>
        <fullName evidence="1">Uncharacterized protein</fullName>
    </submittedName>
</protein>
<reference evidence="1" key="1">
    <citation type="submission" date="2011-04" db="EMBL/GenBank/DDBJ databases">
        <title>Evolution of plant cell wall degrading machinery underlies the functional diversity of forest fungi.</title>
        <authorList>
            <consortium name="US DOE Joint Genome Institute (JGI-PGF)"/>
            <person name="Eastwood D.C."/>
            <person name="Floudas D."/>
            <person name="Binder M."/>
            <person name="Majcherczyk A."/>
            <person name="Schneider P."/>
            <person name="Aerts A."/>
            <person name="Asiegbu F.O."/>
            <person name="Baker S.E."/>
            <person name="Barry K."/>
            <person name="Bendiksby M."/>
            <person name="Blumentritt M."/>
            <person name="Coutinho P.M."/>
            <person name="Cullen D."/>
            <person name="Cullen D."/>
            <person name="Gathman A."/>
            <person name="Goodell B."/>
            <person name="Henrissat B."/>
            <person name="Ihrmark K."/>
            <person name="Kauserud H."/>
            <person name="Kohler A."/>
            <person name="LaButti K."/>
            <person name="Lapidus A."/>
            <person name="Lavin J.L."/>
            <person name="Lee Y.-H."/>
            <person name="Lindquist E."/>
            <person name="Lilly W."/>
            <person name="Lucas S."/>
            <person name="Morin E."/>
            <person name="Murat C."/>
            <person name="Oguiza J.A."/>
            <person name="Park J."/>
            <person name="Pisabarro A.G."/>
            <person name="Riley R."/>
            <person name="Rosling A."/>
            <person name="Salamov A."/>
            <person name="Schmidt O."/>
            <person name="Schmutz J."/>
            <person name="Skrede I."/>
            <person name="Stenlid J."/>
            <person name="Wiebenga A."/>
            <person name="Xie X."/>
            <person name="Kues U."/>
            <person name="Hibbett D.S."/>
            <person name="Hoffmeister D."/>
            <person name="Hogberg N."/>
            <person name="Martin F."/>
            <person name="Grigoriev I.V."/>
            <person name="Watkinson S.C."/>
        </authorList>
    </citation>
    <scope>NUCLEOTIDE SEQUENCE</scope>
    <source>
        <strain evidence="1">S7.9</strain>
    </source>
</reference>
<dbReference type="EMBL" id="GL945445">
    <property type="protein sequence ID" value="EGO19025.1"/>
    <property type="molecule type" value="Genomic_DNA"/>
</dbReference>
<organism>
    <name type="scientific">Serpula lacrymans var. lacrymans (strain S7.9)</name>
    <name type="common">Dry rot fungus</name>
    <dbReference type="NCBI Taxonomy" id="578457"/>
    <lineage>
        <taxon>Eukaryota</taxon>
        <taxon>Fungi</taxon>
        <taxon>Dikarya</taxon>
        <taxon>Basidiomycota</taxon>
        <taxon>Agaricomycotina</taxon>
        <taxon>Agaricomycetes</taxon>
        <taxon>Agaricomycetidae</taxon>
        <taxon>Boletales</taxon>
        <taxon>Coniophorineae</taxon>
        <taxon>Serpulaceae</taxon>
        <taxon>Serpula</taxon>
    </lineage>
</organism>
<dbReference type="HOGENOM" id="CLU_2575313_0_0_1"/>